<evidence type="ECO:0000313" key="2">
    <source>
        <dbReference type="EMBL" id="MBK0420964.1"/>
    </source>
</evidence>
<sequence length="82" mass="9081">MSDCGCDKAKANVYELLRGELCAEESAPIREHIANCDGCRDERNACASLTEVVKRACDEENIANCPPEELRDAILKGLRERV</sequence>
<accession>A0A934UVV0</accession>
<dbReference type="RefSeq" id="WP_200131164.1">
    <property type="nucleotide sequence ID" value="NZ_JAEHOI010000002.1"/>
</dbReference>
<keyword evidence="3" id="KW-1185">Reference proteome</keyword>
<comment type="caution">
    <text evidence="2">The sequence shown here is derived from an EMBL/GenBank/DDBJ whole genome shotgun (WGS) entry which is preliminary data.</text>
</comment>
<dbReference type="EMBL" id="JAEHOI010000002">
    <property type="protein sequence ID" value="MBK0420964.1"/>
    <property type="molecule type" value="Genomic_DNA"/>
</dbReference>
<dbReference type="Proteomes" id="UP000618733">
    <property type="component" value="Unassembled WGS sequence"/>
</dbReference>
<dbReference type="AlphaFoldDB" id="A0A934UVV0"/>
<gene>
    <name evidence="2" type="ORF">JD292_02560</name>
</gene>
<feature type="domain" description="Putative zinc-finger" evidence="1">
    <location>
        <begin position="6"/>
        <end position="40"/>
    </location>
</feature>
<organism evidence="2 3">
    <name type="scientific">Leucobacter edaphi</name>
    <dbReference type="NCBI Taxonomy" id="2796472"/>
    <lineage>
        <taxon>Bacteria</taxon>
        <taxon>Bacillati</taxon>
        <taxon>Actinomycetota</taxon>
        <taxon>Actinomycetes</taxon>
        <taxon>Micrococcales</taxon>
        <taxon>Microbacteriaceae</taxon>
        <taxon>Leucobacter</taxon>
    </lineage>
</organism>
<dbReference type="InterPro" id="IPR027383">
    <property type="entry name" value="Znf_put"/>
</dbReference>
<reference evidence="2" key="1">
    <citation type="submission" date="2020-12" db="EMBL/GenBank/DDBJ databases">
        <title>Leucobacter sp. CAS2, isolated from Chromium sludge.</title>
        <authorList>
            <person name="Xu Z."/>
        </authorList>
    </citation>
    <scope>NUCLEOTIDE SEQUENCE</scope>
    <source>
        <strain evidence="2">CSA2</strain>
    </source>
</reference>
<name>A0A934UVV0_9MICO</name>
<protein>
    <submittedName>
        <fullName evidence="2">Zf-HC2 domain-containing protein</fullName>
    </submittedName>
</protein>
<evidence type="ECO:0000313" key="3">
    <source>
        <dbReference type="Proteomes" id="UP000618733"/>
    </source>
</evidence>
<dbReference type="Pfam" id="PF13490">
    <property type="entry name" value="zf-HC2"/>
    <property type="match status" value="1"/>
</dbReference>
<evidence type="ECO:0000259" key="1">
    <source>
        <dbReference type="Pfam" id="PF13490"/>
    </source>
</evidence>
<proteinExistence type="predicted"/>